<gene>
    <name evidence="4 6" type="primary">rppH</name>
    <name evidence="4" type="synonym">nudH</name>
    <name evidence="6" type="ORF">GCM10011487_59760</name>
</gene>
<dbReference type="PANTHER" id="PTHR23114:SF17">
    <property type="entry name" value="M7GPPPN-MRNA HYDROLASE"/>
    <property type="match status" value="1"/>
</dbReference>
<evidence type="ECO:0000256" key="1">
    <source>
        <dbReference type="ARBA" id="ARBA00001936"/>
    </source>
</evidence>
<dbReference type="NCBIfam" id="NF001937">
    <property type="entry name" value="PRK00714.1-4"/>
    <property type="match status" value="1"/>
</dbReference>
<feature type="domain" description="Nudix hydrolase" evidence="5">
    <location>
        <begin position="9"/>
        <end position="152"/>
    </location>
</feature>
<dbReference type="InterPro" id="IPR015797">
    <property type="entry name" value="NUDIX_hydrolase-like_dom_sf"/>
</dbReference>
<evidence type="ECO:0000256" key="4">
    <source>
        <dbReference type="HAMAP-Rule" id="MF_00298"/>
    </source>
</evidence>
<dbReference type="InterPro" id="IPR022927">
    <property type="entry name" value="RppH"/>
</dbReference>
<dbReference type="GO" id="GO:0034353">
    <property type="term" value="F:mRNA 5'-diphosphatase activity"/>
    <property type="evidence" value="ECO:0007669"/>
    <property type="project" value="TreeGrafter"/>
</dbReference>
<dbReference type="EMBL" id="BLJN01000007">
    <property type="protein sequence ID" value="GFE83976.1"/>
    <property type="molecule type" value="Genomic_DNA"/>
</dbReference>
<dbReference type="NCBIfam" id="NF001938">
    <property type="entry name" value="PRK00714.1-5"/>
    <property type="match status" value="1"/>
</dbReference>
<reference evidence="7" key="1">
    <citation type="submission" date="2020-01" db="EMBL/GenBank/DDBJ databases">
        <title>'Steroidobacter agaridevorans' sp. nov., agar-degrading bacteria isolated from rhizosphere soils.</title>
        <authorList>
            <person name="Ikenaga M."/>
            <person name="Kataoka M."/>
            <person name="Murouchi A."/>
            <person name="Katsuragi S."/>
            <person name="Sakai M."/>
        </authorList>
    </citation>
    <scope>NUCLEOTIDE SEQUENCE [LARGE SCALE GENOMIC DNA]</scope>
    <source>
        <strain evidence="7">YU21-B</strain>
    </source>
</reference>
<evidence type="ECO:0000313" key="7">
    <source>
        <dbReference type="Proteomes" id="UP000445000"/>
    </source>
</evidence>
<dbReference type="PROSITE" id="PS51462">
    <property type="entry name" value="NUDIX"/>
    <property type="match status" value="1"/>
</dbReference>
<dbReference type="PROSITE" id="PS00893">
    <property type="entry name" value="NUDIX_BOX"/>
    <property type="match status" value="1"/>
</dbReference>
<dbReference type="InterPro" id="IPR020476">
    <property type="entry name" value="Nudix_hydrolase"/>
</dbReference>
<dbReference type="GO" id="GO:0006402">
    <property type="term" value="P:mRNA catabolic process"/>
    <property type="evidence" value="ECO:0007669"/>
    <property type="project" value="TreeGrafter"/>
</dbReference>
<dbReference type="RefSeq" id="WP_161815584.1">
    <property type="nucleotide sequence ID" value="NZ_BLJN01000007.1"/>
</dbReference>
<evidence type="ECO:0000256" key="2">
    <source>
        <dbReference type="ARBA" id="ARBA00001946"/>
    </source>
</evidence>
<dbReference type="HAMAP" id="MF_00298">
    <property type="entry name" value="Nudix_RppH"/>
    <property type="match status" value="1"/>
</dbReference>
<keyword evidence="7" id="KW-1185">Reference proteome</keyword>
<organism evidence="6 7">
    <name type="scientific">Steroidobacter agaridevorans</name>
    <dbReference type="NCBI Taxonomy" id="2695856"/>
    <lineage>
        <taxon>Bacteria</taxon>
        <taxon>Pseudomonadati</taxon>
        <taxon>Pseudomonadota</taxon>
        <taxon>Gammaproteobacteria</taxon>
        <taxon>Steroidobacterales</taxon>
        <taxon>Steroidobacteraceae</taxon>
        <taxon>Steroidobacter</taxon>
    </lineage>
</organism>
<comment type="cofactor">
    <cofactor evidence="1">
        <name>Mn(2+)</name>
        <dbReference type="ChEBI" id="CHEBI:29035"/>
    </cofactor>
</comment>
<evidence type="ECO:0000256" key="3">
    <source>
        <dbReference type="ARBA" id="ARBA00022801"/>
    </source>
</evidence>
<feature type="short sequence motif" description="Nudix box" evidence="4">
    <location>
        <begin position="41"/>
        <end position="62"/>
    </location>
</feature>
<accession>A0A829YNB1</accession>
<protein>
    <recommendedName>
        <fullName evidence="4">RNA pyrophosphohydrolase</fullName>
        <ecNumber evidence="4">3.6.1.-</ecNumber>
    </recommendedName>
    <alternativeName>
        <fullName evidence="4">(Di)nucleoside polyphosphate hydrolase</fullName>
    </alternativeName>
</protein>
<sequence>MTDFIDADGFRANVGIVLIREDRQVFLGGRTGGRGWQFPQGGVQQRESPEEALYRELKEEVGLDPQDVKLIAGTRNWLRYRLPKQYVRKNSHPPCIGQKQRWFLLSFVGSEDRFDLVSNGEPEFDSWRWVDYWTPVREVIYFKRAVYARALDELARTAFPQDPPALPEWSQEEKYLRNLAQRQQKAVRDKAIG</sequence>
<dbReference type="InterPro" id="IPR000086">
    <property type="entry name" value="NUDIX_hydrolase_dom"/>
</dbReference>
<comment type="cofactor">
    <cofactor evidence="4">
        <name>a divalent metal cation</name>
        <dbReference type="ChEBI" id="CHEBI:60240"/>
    </cofactor>
</comment>
<dbReference type="CDD" id="cd03671">
    <property type="entry name" value="NUDIX_Ap4A_hydrolase_plant_like"/>
    <property type="match status" value="1"/>
</dbReference>
<dbReference type="Proteomes" id="UP000445000">
    <property type="component" value="Unassembled WGS sequence"/>
</dbReference>
<dbReference type="GO" id="GO:0005737">
    <property type="term" value="C:cytoplasm"/>
    <property type="evidence" value="ECO:0007669"/>
    <property type="project" value="TreeGrafter"/>
</dbReference>
<keyword evidence="3 4" id="KW-0378">Hydrolase</keyword>
<comment type="function">
    <text evidence="4">Accelerates the degradation of transcripts by removing pyrophosphate from the 5'-end of triphosphorylated RNA, leading to a more labile monophosphorylated state that can stimulate subsequent ribonuclease cleavage.</text>
</comment>
<comment type="similarity">
    <text evidence="4">Belongs to the Nudix hydrolase family. RppH subfamily.</text>
</comment>
<dbReference type="PANTHER" id="PTHR23114">
    <property type="entry name" value="M7GPPPN-MRNA HYDROLASE"/>
    <property type="match status" value="1"/>
</dbReference>
<evidence type="ECO:0000259" key="5">
    <source>
        <dbReference type="PROSITE" id="PS51462"/>
    </source>
</evidence>
<dbReference type="PRINTS" id="PR00502">
    <property type="entry name" value="NUDIXFAMILY"/>
</dbReference>
<dbReference type="AlphaFoldDB" id="A0A829YNB1"/>
<comment type="caution">
    <text evidence="6">The sequence shown here is derived from an EMBL/GenBank/DDBJ whole genome shotgun (WGS) entry which is preliminary data.</text>
</comment>
<name>A0A829YNB1_9GAMM</name>
<dbReference type="InterPro" id="IPR020084">
    <property type="entry name" value="NUDIX_hydrolase_CS"/>
</dbReference>
<evidence type="ECO:0000313" key="6">
    <source>
        <dbReference type="EMBL" id="GFE83976.1"/>
    </source>
</evidence>
<comment type="cofactor">
    <cofactor evidence="2">
        <name>Mg(2+)</name>
        <dbReference type="ChEBI" id="CHEBI:18420"/>
    </cofactor>
</comment>
<dbReference type="SUPFAM" id="SSF55811">
    <property type="entry name" value="Nudix"/>
    <property type="match status" value="1"/>
</dbReference>
<dbReference type="Gene3D" id="3.90.79.10">
    <property type="entry name" value="Nucleoside Triphosphate Pyrophosphohydrolase"/>
    <property type="match status" value="1"/>
</dbReference>
<dbReference type="EC" id="3.6.1.-" evidence="4"/>
<proteinExistence type="inferred from homology"/>
<dbReference type="Pfam" id="PF00293">
    <property type="entry name" value="NUDIX"/>
    <property type="match status" value="1"/>
</dbReference>